<dbReference type="Gene3D" id="1.25.10.10">
    <property type="entry name" value="Leucine-rich Repeat Variant"/>
    <property type="match status" value="2"/>
</dbReference>
<dbReference type="InterPro" id="IPR011989">
    <property type="entry name" value="ARM-like"/>
</dbReference>
<dbReference type="InterPro" id="IPR016024">
    <property type="entry name" value="ARM-type_fold"/>
</dbReference>
<dbReference type="SUPFAM" id="SSF48371">
    <property type="entry name" value="ARM repeat"/>
    <property type="match status" value="1"/>
</dbReference>
<keyword evidence="2" id="KW-1185">Reference proteome</keyword>
<gene>
    <name evidence="1" type="ORF">Val02_60740</name>
</gene>
<reference evidence="1" key="1">
    <citation type="submission" date="2021-01" db="EMBL/GenBank/DDBJ databases">
        <title>Whole genome shotgun sequence of Virgisporangium aliadipatigenens NBRC 105644.</title>
        <authorList>
            <person name="Komaki H."/>
            <person name="Tamura T."/>
        </authorList>
    </citation>
    <scope>NUCLEOTIDE SEQUENCE</scope>
    <source>
        <strain evidence="1">NBRC 105644</strain>
    </source>
</reference>
<evidence type="ECO:0000313" key="2">
    <source>
        <dbReference type="Proteomes" id="UP000619260"/>
    </source>
</evidence>
<sequence>MRTPTDLPFALAHAAVGAARERDAAARERMLETLDALDARCWLGLDATLRRYRSWGGWPGGGRFDPLRALLAACHRNGRIREAAVRRLADVRGPAALTVLAIRCADWVPELRAAARAALPSDVDGRGLVALVDAALALGPRREGGWLFERILADLGEHPHLGALLGAAPRPVRRAGYAAAIAAGRLPPETLVTAARCDPDPTVRLACAQSIVDSGDPRVLLTARSASVRALALRALDDPTAAAAALTDRHRRVRTAAQETLRRAGADPAERYRRLATHTPPAPAVLDGLGETGDERDAGIARQGLAHPRARGRVAALRALRRFGASRPADLLPLLHDGSPAVVRQAVTGLRHTPEAVPPALLADLLAPENPAHVRLAGFRLSAAGDAWQRLATDLRLVDDADERLRGTARADIASWLAFEAARVYHGPAPERAAELDGLLARAQAALGPERLRLLRFHAGLSVRP</sequence>
<dbReference type="EMBL" id="BOPF01000025">
    <property type="protein sequence ID" value="GIJ49188.1"/>
    <property type="molecule type" value="Genomic_DNA"/>
</dbReference>
<dbReference type="Proteomes" id="UP000619260">
    <property type="component" value="Unassembled WGS sequence"/>
</dbReference>
<comment type="caution">
    <text evidence="1">The sequence shown here is derived from an EMBL/GenBank/DDBJ whole genome shotgun (WGS) entry which is preliminary data.</text>
</comment>
<evidence type="ECO:0008006" key="3">
    <source>
        <dbReference type="Google" id="ProtNLM"/>
    </source>
</evidence>
<organism evidence="1 2">
    <name type="scientific">Virgisporangium aliadipatigenens</name>
    <dbReference type="NCBI Taxonomy" id="741659"/>
    <lineage>
        <taxon>Bacteria</taxon>
        <taxon>Bacillati</taxon>
        <taxon>Actinomycetota</taxon>
        <taxon>Actinomycetes</taxon>
        <taxon>Micromonosporales</taxon>
        <taxon>Micromonosporaceae</taxon>
        <taxon>Virgisporangium</taxon>
    </lineage>
</organism>
<dbReference type="AlphaFoldDB" id="A0A8J3YRQ7"/>
<proteinExistence type="predicted"/>
<accession>A0A8J3YRQ7</accession>
<name>A0A8J3YRQ7_9ACTN</name>
<dbReference type="RefSeq" id="WP_239153443.1">
    <property type="nucleotide sequence ID" value="NZ_BOPF01000025.1"/>
</dbReference>
<protein>
    <recommendedName>
        <fullName evidence="3">HEAT repeat domain-containing protein</fullName>
    </recommendedName>
</protein>
<evidence type="ECO:0000313" key="1">
    <source>
        <dbReference type="EMBL" id="GIJ49188.1"/>
    </source>
</evidence>